<protein>
    <submittedName>
        <fullName evidence="2">Uncharacterized protein</fullName>
    </submittedName>
</protein>
<dbReference type="Proteomes" id="UP000654075">
    <property type="component" value="Unassembled WGS sequence"/>
</dbReference>
<proteinExistence type="predicted"/>
<organism evidence="2 3">
    <name type="scientific">Polarella glacialis</name>
    <name type="common">Dinoflagellate</name>
    <dbReference type="NCBI Taxonomy" id="89957"/>
    <lineage>
        <taxon>Eukaryota</taxon>
        <taxon>Sar</taxon>
        <taxon>Alveolata</taxon>
        <taxon>Dinophyceae</taxon>
        <taxon>Suessiales</taxon>
        <taxon>Suessiaceae</taxon>
        <taxon>Polarella</taxon>
    </lineage>
</organism>
<dbReference type="OrthoDB" id="202825at2759"/>
<sequence length="846" mass="89227">VAEVLWGTVKPRVLANAAKLPLLNLAHALDALRRHGHLECSDAAGQVVKALARHAETLAKFAKAGSTPDDLGLQMRSGRREGRHSASAGGDVQRVLGPLLHCCRTLLTSLKASRPEAAVPWAGRLHGSLSRRLPHVLSGAAPSQIIPWLELYAEQGLVDDKHLAVWEAAGLALHQALLSREEELRIRRLQDRVPLWAGEFLPELAAVGGEEGWQDSSPAVVLFGEGEDALVALESLPSTWLKPSAASKPARSGKAPPMYQTTPPVPVLWHVSSEAYQKGLSRLGAAQLVLALRYVATDGAGLATRSLAAAKDPTASAALVAATGSWPRKHKSRSRARLFVGALLERLQQRLGRVSPAEACSVVRSLASLQSASLAPGREAASTLQALLAGPLAGWKVPAALSPRDIALLLDGLSSLAEEGEVDSDDMELKDAAQDAVSSGAAALLGLASCALREAAAPPSALRNLCSSAERIAGSVAGSVAGSGVQGGPELRSAFLEFLRAAAPRAAEGRGPVRLQRPLAVLRVASASQLWSSNAFPVLAPAVTAAIYGMPQVQNWPLLPGAQNSSRRRWGEGGSSSSRGTPLPFSEEELLEAAKLYAHASACRPLEGPLAVSLSLALLSRIPSLALSSAALSSFAADAAFVLRCSAAVAPNSNNNMATTRLLPLAGLRPSSDGERGNRLQSMVERFELQVHLEAELSQTFLRRWRRTQIPQASEASGLRARRRAGLAISSPGRSEKDVFAAYSALAVFRSCAPLTRLSALPLGIENCILRAFLGSDEGGGDGGRMRSLLRSCLRSTRCSERSSQALLPGGDPPLALPAPSFWDGNQKSRRKATETQPAERKTVFM</sequence>
<dbReference type="EMBL" id="CAJNNV010001177">
    <property type="protein sequence ID" value="CAE8584446.1"/>
    <property type="molecule type" value="Genomic_DNA"/>
</dbReference>
<gene>
    <name evidence="2" type="ORF">PGLA1383_LOCUS3378</name>
</gene>
<accession>A0A813DA84</accession>
<feature type="compositionally biased region" description="Basic and acidic residues" evidence="1">
    <location>
        <begin position="832"/>
        <end position="846"/>
    </location>
</feature>
<feature type="region of interest" description="Disordered" evidence="1">
    <location>
        <begin position="559"/>
        <end position="584"/>
    </location>
</feature>
<evidence type="ECO:0000313" key="2">
    <source>
        <dbReference type="EMBL" id="CAE8584446.1"/>
    </source>
</evidence>
<name>A0A813DA84_POLGL</name>
<keyword evidence="3" id="KW-1185">Reference proteome</keyword>
<evidence type="ECO:0000256" key="1">
    <source>
        <dbReference type="SAM" id="MobiDB-lite"/>
    </source>
</evidence>
<feature type="region of interest" description="Disordered" evidence="1">
    <location>
        <begin position="803"/>
        <end position="846"/>
    </location>
</feature>
<reference evidence="2" key="1">
    <citation type="submission" date="2021-02" db="EMBL/GenBank/DDBJ databases">
        <authorList>
            <person name="Dougan E. K."/>
            <person name="Rhodes N."/>
            <person name="Thang M."/>
            <person name="Chan C."/>
        </authorList>
    </citation>
    <scope>NUCLEOTIDE SEQUENCE</scope>
</reference>
<evidence type="ECO:0000313" key="3">
    <source>
        <dbReference type="Proteomes" id="UP000654075"/>
    </source>
</evidence>
<dbReference type="AlphaFoldDB" id="A0A813DA84"/>
<comment type="caution">
    <text evidence="2">The sequence shown here is derived from an EMBL/GenBank/DDBJ whole genome shotgun (WGS) entry which is preliminary data.</text>
</comment>
<feature type="non-terminal residue" evidence="2">
    <location>
        <position position="1"/>
    </location>
</feature>